<name>A0A5J5C758_9ASTE</name>
<evidence type="ECO:0000313" key="3">
    <source>
        <dbReference type="Proteomes" id="UP000325577"/>
    </source>
</evidence>
<dbReference type="EMBL" id="CM018031">
    <property type="protein sequence ID" value="KAA8550684.1"/>
    <property type="molecule type" value="Genomic_DNA"/>
</dbReference>
<dbReference type="Proteomes" id="UP000325577">
    <property type="component" value="Linkage Group LG0"/>
</dbReference>
<evidence type="ECO:0000313" key="2">
    <source>
        <dbReference type="EMBL" id="KAA8550684.1"/>
    </source>
</evidence>
<sequence length="242" mass="26551">MGLLWPHASKNMGKGGVYERGASSRAVGHRPKNTNQLKDMGLVSRAVQTKPNTGEKGTSPKCRVVANPRGGGAQVGALIANDKGVVLKAEAGGEIELQRRQEWQLVVFNGRSNGRRQPDEHFHSEDLDSSSWEEDSISSLSKAGPWVDDDFNSIRDGVQNSDGVSRWVDGVLREGQIETRDDGDDDMPVLCNPLAVIVPESSQGGGTAPSRWVMRKVRWGSRYYRMSCNGFEDRMVELLQGN</sequence>
<organism evidence="2 3">
    <name type="scientific">Nyssa sinensis</name>
    <dbReference type="NCBI Taxonomy" id="561372"/>
    <lineage>
        <taxon>Eukaryota</taxon>
        <taxon>Viridiplantae</taxon>
        <taxon>Streptophyta</taxon>
        <taxon>Embryophyta</taxon>
        <taxon>Tracheophyta</taxon>
        <taxon>Spermatophyta</taxon>
        <taxon>Magnoliopsida</taxon>
        <taxon>eudicotyledons</taxon>
        <taxon>Gunneridae</taxon>
        <taxon>Pentapetalae</taxon>
        <taxon>asterids</taxon>
        <taxon>Cornales</taxon>
        <taxon>Nyssaceae</taxon>
        <taxon>Nyssa</taxon>
    </lineage>
</organism>
<protein>
    <submittedName>
        <fullName evidence="2">Uncharacterized protein</fullName>
    </submittedName>
</protein>
<accession>A0A5J5C758</accession>
<feature type="region of interest" description="Disordered" evidence="1">
    <location>
        <begin position="112"/>
        <end position="131"/>
    </location>
</feature>
<evidence type="ECO:0000256" key="1">
    <source>
        <dbReference type="SAM" id="MobiDB-lite"/>
    </source>
</evidence>
<reference evidence="2 3" key="1">
    <citation type="submission" date="2019-09" db="EMBL/GenBank/DDBJ databases">
        <title>A chromosome-level genome assembly of the Chinese tupelo Nyssa sinensis.</title>
        <authorList>
            <person name="Yang X."/>
            <person name="Kang M."/>
            <person name="Yang Y."/>
            <person name="Xiong H."/>
            <person name="Wang M."/>
            <person name="Zhang Z."/>
            <person name="Wang Z."/>
            <person name="Wu H."/>
            <person name="Ma T."/>
            <person name="Liu J."/>
            <person name="Xi Z."/>
        </authorList>
    </citation>
    <scope>NUCLEOTIDE SEQUENCE [LARGE SCALE GENOMIC DNA]</scope>
    <source>
        <strain evidence="2">J267</strain>
        <tissue evidence="2">Leaf</tissue>
    </source>
</reference>
<keyword evidence="3" id="KW-1185">Reference proteome</keyword>
<dbReference type="AlphaFoldDB" id="A0A5J5C758"/>
<feature type="region of interest" description="Disordered" evidence="1">
    <location>
        <begin position="11"/>
        <end position="35"/>
    </location>
</feature>
<proteinExistence type="predicted"/>
<feature type="compositionally biased region" description="Basic and acidic residues" evidence="1">
    <location>
        <begin position="116"/>
        <end position="126"/>
    </location>
</feature>
<gene>
    <name evidence="2" type="ORF">F0562_002368</name>
</gene>